<evidence type="ECO:0000313" key="1">
    <source>
        <dbReference type="EMBL" id="MBX71080.1"/>
    </source>
</evidence>
<accession>A0A2P2QVN7</accession>
<organism evidence="1">
    <name type="scientific">Rhizophora mucronata</name>
    <name type="common">Asiatic mangrove</name>
    <dbReference type="NCBI Taxonomy" id="61149"/>
    <lineage>
        <taxon>Eukaryota</taxon>
        <taxon>Viridiplantae</taxon>
        <taxon>Streptophyta</taxon>
        <taxon>Embryophyta</taxon>
        <taxon>Tracheophyta</taxon>
        <taxon>Spermatophyta</taxon>
        <taxon>Magnoliopsida</taxon>
        <taxon>eudicotyledons</taxon>
        <taxon>Gunneridae</taxon>
        <taxon>Pentapetalae</taxon>
        <taxon>rosids</taxon>
        <taxon>fabids</taxon>
        <taxon>Malpighiales</taxon>
        <taxon>Rhizophoraceae</taxon>
        <taxon>Rhizophora</taxon>
    </lineage>
</organism>
<name>A0A2P2QVN7_RHIMU</name>
<dbReference type="EMBL" id="GGEC01090596">
    <property type="protein sequence ID" value="MBX71080.1"/>
    <property type="molecule type" value="Transcribed_RNA"/>
</dbReference>
<proteinExistence type="predicted"/>
<reference evidence="1" key="1">
    <citation type="submission" date="2018-02" db="EMBL/GenBank/DDBJ databases">
        <title>Rhizophora mucronata_Transcriptome.</title>
        <authorList>
            <person name="Meera S.P."/>
            <person name="Sreeshan A."/>
            <person name="Augustine A."/>
        </authorList>
    </citation>
    <scope>NUCLEOTIDE SEQUENCE</scope>
    <source>
        <tissue evidence="1">Leaf</tissue>
    </source>
</reference>
<protein>
    <submittedName>
        <fullName evidence="1">Uncharacterized protein</fullName>
    </submittedName>
</protein>
<sequence>MVARHLFKQSR</sequence>